<feature type="transmembrane region" description="Helical" evidence="7">
    <location>
        <begin position="84"/>
        <end position="106"/>
    </location>
</feature>
<evidence type="ECO:0000313" key="9">
    <source>
        <dbReference type="Proteomes" id="UP001165122"/>
    </source>
</evidence>
<feature type="transmembrane region" description="Helical" evidence="7">
    <location>
        <begin position="113"/>
        <end position="136"/>
    </location>
</feature>
<evidence type="ECO:0000256" key="4">
    <source>
        <dbReference type="ARBA" id="ARBA00022989"/>
    </source>
</evidence>
<dbReference type="InterPro" id="IPR007603">
    <property type="entry name" value="Choline_transptr-like"/>
</dbReference>
<evidence type="ECO:0000256" key="5">
    <source>
        <dbReference type="ARBA" id="ARBA00023136"/>
    </source>
</evidence>
<dbReference type="Proteomes" id="UP001165122">
    <property type="component" value="Unassembled WGS sequence"/>
</dbReference>
<comment type="function">
    <text evidence="7">Choline transporter.</text>
</comment>
<dbReference type="PANTHER" id="PTHR12385:SF14">
    <property type="entry name" value="CHOLINE TRANSPORTER-LIKE 2"/>
    <property type="match status" value="1"/>
</dbReference>
<keyword evidence="6" id="KW-0325">Glycoprotein</keyword>
<dbReference type="Pfam" id="PF04515">
    <property type="entry name" value="Choline_transpo"/>
    <property type="match status" value="1"/>
</dbReference>
<evidence type="ECO:0000256" key="1">
    <source>
        <dbReference type="ARBA" id="ARBA00004141"/>
    </source>
</evidence>
<dbReference type="GO" id="GO:0022857">
    <property type="term" value="F:transmembrane transporter activity"/>
    <property type="evidence" value="ECO:0007669"/>
    <property type="project" value="UniProtKB-UniRule"/>
</dbReference>
<organism evidence="8 9">
    <name type="scientific">Triparma laevis f. longispina</name>
    <dbReference type="NCBI Taxonomy" id="1714387"/>
    <lineage>
        <taxon>Eukaryota</taxon>
        <taxon>Sar</taxon>
        <taxon>Stramenopiles</taxon>
        <taxon>Ochrophyta</taxon>
        <taxon>Bolidophyceae</taxon>
        <taxon>Parmales</taxon>
        <taxon>Triparmaceae</taxon>
        <taxon>Triparma</taxon>
    </lineage>
</organism>
<feature type="transmembrane region" description="Helical" evidence="7">
    <location>
        <begin position="206"/>
        <end position="233"/>
    </location>
</feature>
<keyword evidence="5 7" id="KW-0472">Membrane</keyword>
<feature type="transmembrane region" description="Helical" evidence="7">
    <location>
        <begin position="401"/>
        <end position="424"/>
    </location>
</feature>
<evidence type="ECO:0000313" key="8">
    <source>
        <dbReference type="EMBL" id="GMI06021.1"/>
    </source>
</evidence>
<dbReference type="GO" id="GO:0005886">
    <property type="term" value="C:plasma membrane"/>
    <property type="evidence" value="ECO:0007669"/>
    <property type="project" value="UniProtKB-SubCell"/>
</dbReference>
<dbReference type="EMBL" id="BRXW01000093">
    <property type="protein sequence ID" value="GMI06021.1"/>
    <property type="molecule type" value="Genomic_DNA"/>
</dbReference>
<keyword evidence="9" id="KW-1185">Reference proteome</keyword>
<evidence type="ECO:0000256" key="3">
    <source>
        <dbReference type="ARBA" id="ARBA00022692"/>
    </source>
</evidence>
<dbReference type="AlphaFoldDB" id="A0A9W7CH58"/>
<comment type="caution">
    <text evidence="8">The sequence shown here is derived from an EMBL/GenBank/DDBJ whole genome shotgun (WGS) entry which is preliminary data.</text>
</comment>
<keyword evidence="3 7" id="KW-0812">Transmembrane</keyword>
<comment type="similarity">
    <text evidence="2 7">Belongs to the CTL (choline transporter-like) family.</text>
</comment>
<feature type="transmembrane region" description="Helical" evidence="7">
    <location>
        <begin position="478"/>
        <end position="504"/>
    </location>
</feature>
<accession>A0A9W7CH58</accession>
<comment type="subcellular location">
    <subcellularLocation>
        <location evidence="7">Cell membrane</location>
        <topology evidence="7">Multi-pass membrane protein</topology>
    </subcellularLocation>
    <subcellularLocation>
        <location evidence="1">Membrane</location>
        <topology evidence="1">Multi-pass membrane protein</topology>
    </subcellularLocation>
</comment>
<proteinExistence type="inferred from homology"/>
<evidence type="ECO:0000256" key="7">
    <source>
        <dbReference type="RuleBase" id="RU368066"/>
    </source>
</evidence>
<name>A0A9W7CH58_9STRA</name>
<feature type="transmembrane region" description="Helical" evidence="7">
    <location>
        <begin position="287"/>
        <end position="317"/>
    </location>
</feature>
<evidence type="ECO:0000256" key="2">
    <source>
        <dbReference type="ARBA" id="ARBA00007168"/>
    </source>
</evidence>
<reference evidence="9" key="1">
    <citation type="journal article" date="2023" name="Commun. Biol.">
        <title>Genome analysis of Parmales, the sister group of diatoms, reveals the evolutionary specialization of diatoms from phago-mixotrophs to photoautotrophs.</title>
        <authorList>
            <person name="Ban H."/>
            <person name="Sato S."/>
            <person name="Yoshikawa S."/>
            <person name="Yamada K."/>
            <person name="Nakamura Y."/>
            <person name="Ichinomiya M."/>
            <person name="Sato N."/>
            <person name="Blanc-Mathieu R."/>
            <person name="Endo H."/>
            <person name="Kuwata A."/>
            <person name="Ogata H."/>
        </authorList>
    </citation>
    <scope>NUCLEOTIDE SEQUENCE [LARGE SCALE GENOMIC DNA]</scope>
    <source>
        <strain evidence="9">NIES 3700</strain>
    </source>
</reference>
<dbReference type="OrthoDB" id="420519at2759"/>
<gene>
    <name evidence="8" type="ORF">TrLO_g5663</name>
</gene>
<feature type="transmembrane region" description="Helical" evidence="7">
    <location>
        <begin position="436"/>
        <end position="458"/>
    </location>
</feature>
<dbReference type="PANTHER" id="PTHR12385">
    <property type="entry name" value="CHOLINE TRANSPORTER-LIKE (SLC FAMILY 44)"/>
    <property type="match status" value="1"/>
</dbReference>
<feature type="transmembrane region" description="Helical" evidence="7">
    <location>
        <begin position="166"/>
        <end position="185"/>
    </location>
</feature>
<protein>
    <recommendedName>
        <fullName evidence="7">Choline transporter-like protein</fullName>
    </recommendedName>
</protein>
<feature type="transmembrane region" description="Helical" evidence="7">
    <location>
        <begin position="337"/>
        <end position="357"/>
    </location>
</feature>
<evidence type="ECO:0000256" key="6">
    <source>
        <dbReference type="ARBA" id="ARBA00023180"/>
    </source>
</evidence>
<keyword evidence="4 7" id="KW-1133">Transmembrane helix</keyword>
<sequence length="545" mass="60359">MEDSAYDQDSTCTGPSDTDCFNPAGSYINKGKGYGFYVMDTTPFMNRCSLTMNATAYLENMANTGAPPTDEGFLSKLYGDLWTGMTWILGAGFCIAMVVSFVYTYLLRIPGVLFILIWGCIGSVFAMLFGMGGYAYNEQQLWRDACEPDSGKACVHDASESDALLYVGYFFFGLAAFWFLLICFLRKRIQLALAIVKEAAKAIQSMTLIIVFPVMQCAGFVIFMVVWMVYAVYLASLGEPKMTGICTNLLGLTEDMCTPLVDNMGDAAIWIPYQEFEYNDEQTKMGWYLLFCYFWSSQFIIAVGQIVIAMCVAKWYFCRDKSTISSATVFSSIKDSFYYHTGTAAFGSLLIAIIKMIRAAIAYAQKKAKQSGNKVAQAVLCAIQCYMWCMEKCMKFLNKNAYIQTAIFGTHFCASAKNAFFLILRNIGRIGACTIVSEFVIIIGKVFICVITGGVSYMGMGSQAEAGDLDLNSPIGPVVMIMILSWFTASMFMNIFGMAISTILQCFIADEEMFDPQTRFAEAELASFIDANGAPPKAEKEDNTL</sequence>